<evidence type="ECO:0000313" key="2">
    <source>
        <dbReference type="Proteomes" id="UP000274822"/>
    </source>
</evidence>
<keyword evidence="2" id="KW-1185">Reference proteome</keyword>
<gene>
    <name evidence="1" type="ORF">BC938DRAFT_482308</name>
</gene>
<dbReference type="Proteomes" id="UP000274822">
    <property type="component" value="Unassembled WGS sequence"/>
</dbReference>
<protein>
    <submittedName>
        <fullName evidence="1">Uncharacterized protein</fullName>
    </submittedName>
</protein>
<evidence type="ECO:0000313" key="1">
    <source>
        <dbReference type="EMBL" id="RUS28110.1"/>
    </source>
</evidence>
<accession>A0A433QE85</accession>
<comment type="caution">
    <text evidence="1">The sequence shown here is derived from an EMBL/GenBank/DDBJ whole genome shotgun (WGS) entry which is preliminary data.</text>
</comment>
<name>A0A433QE85_9FUNG</name>
<organism evidence="1 2">
    <name type="scientific">Jimgerdemannia flammicorona</name>
    <dbReference type="NCBI Taxonomy" id="994334"/>
    <lineage>
        <taxon>Eukaryota</taxon>
        <taxon>Fungi</taxon>
        <taxon>Fungi incertae sedis</taxon>
        <taxon>Mucoromycota</taxon>
        <taxon>Mucoromycotina</taxon>
        <taxon>Endogonomycetes</taxon>
        <taxon>Endogonales</taxon>
        <taxon>Endogonaceae</taxon>
        <taxon>Jimgerdemannia</taxon>
    </lineage>
</organism>
<reference evidence="1 2" key="1">
    <citation type="journal article" date="2018" name="New Phytol.">
        <title>Phylogenomics of Endogonaceae and evolution of mycorrhizas within Mucoromycota.</title>
        <authorList>
            <person name="Chang Y."/>
            <person name="Desiro A."/>
            <person name="Na H."/>
            <person name="Sandor L."/>
            <person name="Lipzen A."/>
            <person name="Clum A."/>
            <person name="Barry K."/>
            <person name="Grigoriev I.V."/>
            <person name="Martin F.M."/>
            <person name="Stajich J.E."/>
            <person name="Smith M.E."/>
            <person name="Bonito G."/>
            <person name="Spatafora J.W."/>
        </authorList>
    </citation>
    <scope>NUCLEOTIDE SEQUENCE [LARGE SCALE GENOMIC DNA]</scope>
    <source>
        <strain evidence="1 2">AD002</strain>
    </source>
</reference>
<dbReference type="EMBL" id="RBNJ01007185">
    <property type="protein sequence ID" value="RUS28110.1"/>
    <property type="molecule type" value="Genomic_DNA"/>
</dbReference>
<sequence length="78" mass="8738">MEGMICISPLTTRQIPSPLNYHSRVLRLQAGAHVIASEKKRHRTDSQVWYADEGFLINKHSSLVLSIESGKYVAGKCI</sequence>
<dbReference type="AlphaFoldDB" id="A0A433QE85"/>
<proteinExistence type="predicted"/>